<comment type="caution">
    <text evidence="11">The sequence shown here is derived from an EMBL/GenBank/DDBJ whole genome shotgun (WGS) entry which is preliminary data.</text>
</comment>
<dbReference type="Pfam" id="PF00112">
    <property type="entry name" value="Peptidase_C1"/>
    <property type="match status" value="1"/>
</dbReference>
<dbReference type="InParanoid" id="A0A152A2A0"/>
<evidence type="ECO:0000256" key="8">
    <source>
        <dbReference type="SAM" id="SignalP"/>
    </source>
</evidence>
<dbReference type="SMART" id="SM00848">
    <property type="entry name" value="Inhibitor_I29"/>
    <property type="match status" value="1"/>
</dbReference>
<dbReference type="CDD" id="cd02248">
    <property type="entry name" value="Peptidase_C1A"/>
    <property type="match status" value="1"/>
</dbReference>
<dbReference type="InterPro" id="IPR000169">
    <property type="entry name" value="Pept_cys_AS"/>
</dbReference>
<keyword evidence="3" id="KW-0645">Protease</keyword>
<dbReference type="InterPro" id="IPR038765">
    <property type="entry name" value="Papain-like_cys_pep_sf"/>
</dbReference>
<dbReference type="PROSITE" id="PS00640">
    <property type="entry name" value="THIOL_PROTEASE_ASN"/>
    <property type="match status" value="1"/>
</dbReference>
<dbReference type="PRINTS" id="PR00705">
    <property type="entry name" value="PAPAIN"/>
</dbReference>
<feature type="domain" description="Peptidase C1A papain C-terminal" evidence="9">
    <location>
        <begin position="312"/>
        <end position="529"/>
    </location>
</feature>
<dbReference type="SUPFAM" id="SSF54001">
    <property type="entry name" value="Cysteine proteinases"/>
    <property type="match status" value="1"/>
</dbReference>
<comment type="similarity">
    <text evidence="2">Belongs to the peptidase C1 family.</text>
</comment>
<dbReference type="STRING" id="361077.A0A152A2A0"/>
<dbReference type="InterPro" id="IPR039417">
    <property type="entry name" value="Peptidase_C1A_papain-like"/>
</dbReference>
<keyword evidence="5" id="KW-0788">Thiol protease</keyword>
<keyword evidence="8" id="KW-0732">Signal</keyword>
<evidence type="ECO:0000256" key="1">
    <source>
        <dbReference type="ARBA" id="ARBA00004371"/>
    </source>
</evidence>
<dbReference type="EMBL" id="LODT01000015">
    <property type="protein sequence ID" value="KYR00368.1"/>
    <property type="molecule type" value="Genomic_DNA"/>
</dbReference>
<evidence type="ECO:0000313" key="12">
    <source>
        <dbReference type="Proteomes" id="UP000076078"/>
    </source>
</evidence>
<dbReference type="FunCoup" id="A0A152A2A0">
    <property type="interactions" value="16"/>
</dbReference>
<evidence type="ECO:0000256" key="5">
    <source>
        <dbReference type="ARBA" id="ARBA00022807"/>
    </source>
</evidence>
<dbReference type="AlphaFoldDB" id="A0A152A2A0"/>
<dbReference type="OMA" id="KAFHHFK"/>
<dbReference type="InterPro" id="IPR013201">
    <property type="entry name" value="Prot_inhib_I29"/>
</dbReference>
<dbReference type="InterPro" id="IPR000668">
    <property type="entry name" value="Peptidase_C1A_C"/>
</dbReference>
<dbReference type="Proteomes" id="UP000076078">
    <property type="component" value="Unassembled WGS sequence"/>
</dbReference>
<evidence type="ECO:0000256" key="7">
    <source>
        <dbReference type="ARBA" id="ARBA00023228"/>
    </source>
</evidence>
<comment type="subcellular location">
    <subcellularLocation>
        <location evidence="1">Lysosome</location>
    </subcellularLocation>
</comment>
<sequence length="531" mass="58831">MMKSLVLLSLITLSCVLSIPQIPSPSQYYMTGTFSLPYFNITEPIELIYDSVNNRQYISYYNGLDITINLFEEDLTYSIGPQVDTLVCQAVPGNGSIITVLPADPSDWVYNGTSTVNGIPVYSFTQKITDYGRTGFYTFYIDANGNPVQFYLNGVDFIFSSHPDIYVLDFDTFETDISPFEELFEAPTICDQAKVVKNPHEDEFSGIFEQLGRDLKSKHANLGESFLKYQKKYGKSYDEPEEHALRLKNFRAAREIVMKHNAYNTQSTYKLGMNHYADLSDEEFNTLIKPKVPRPDYNGASDIHDNENLKGIPTSVDWRQQGCVTPVKDQGVCGSCWTFGSTGSLEGVNCLKTNQLVSLSEQQLVDCAYLMGSAGCNGGFAAAAYQYLMDAGGIATESSYPYTMVNGFCKGTSVQYSGVQVASYVNVTASETALQNAVATVGPVAVAIDASAPDYRYYSSGVYYSTVCKNGLDDLDHEVLAIGYGTYQGADYWLVKNSWSTHWGQDGYIWMARNRNNNCGIASQPTYPVVA</sequence>
<dbReference type="InterPro" id="IPR013128">
    <property type="entry name" value="Peptidase_C1A"/>
</dbReference>
<keyword evidence="6" id="KW-1015">Disulfide bond</keyword>
<keyword evidence="4" id="KW-0378">Hydrolase</keyword>
<dbReference type="InterPro" id="IPR025660">
    <property type="entry name" value="Pept_his_AS"/>
</dbReference>
<dbReference type="OrthoDB" id="190265at2759"/>
<proteinExistence type="inferred from homology"/>
<dbReference type="PROSITE" id="PS51257">
    <property type="entry name" value="PROKAR_LIPOPROTEIN"/>
    <property type="match status" value="1"/>
</dbReference>
<keyword evidence="12" id="KW-1185">Reference proteome</keyword>
<evidence type="ECO:0000259" key="10">
    <source>
        <dbReference type="SMART" id="SM00848"/>
    </source>
</evidence>
<reference evidence="11 12" key="1">
    <citation type="submission" date="2015-12" db="EMBL/GenBank/DDBJ databases">
        <title>Dictyostelia acquired genes for synthesis and detection of signals that induce cell-type specialization by lateral gene transfer from prokaryotes.</title>
        <authorList>
            <person name="Gloeckner G."/>
            <person name="Schaap P."/>
        </authorList>
    </citation>
    <scope>NUCLEOTIDE SEQUENCE [LARGE SCALE GENOMIC DNA]</scope>
    <source>
        <strain evidence="11 12">TK</strain>
    </source>
</reference>
<dbReference type="PANTHER" id="PTHR12411">
    <property type="entry name" value="CYSTEINE PROTEASE FAMILY C1-RELATED"/>
    <property type="match status" value="1"/>
</dbReference>
<dbReference type="FunFam" id="3.90.70.10:FF:000006">
    <property type="entry name" value="Cathepsin S"/>
    <property type="match status" value="1"/>
</dbReference>
<organism evidence="11 12">
    <name type="scientific">Tieghemostelium lacteum</name>
    <name type="common">Slime mold</name>
    <name type="synonym">Dictyostelium lacteum</name>
    <dbReference type="NCBI Taxonomy" id="361077"/>
    <lineage>
        <taxon>Eukaryota</taxon>
        <taxon>Amoebozoa</taxon>
        <taxon>Evosea</taxon>
        <taxon>Eumycetozoa</taxon>
        <taxon>Dictyostelia</taxon>
        <taxon>Dictyosteliales</taxon>
        <taxon>Raperosteliaceae</taxon>
        <taxon>Tieghemostelium</taxon>
    </lineage>
</organism>
<dbReference type="InterPro" id="IPR025661">
    <property type="entry name" value="Pept_asp_AS"/>
</dbReference>
<feature type="chain" id="PRO_5018765348" evidence="8">
    <location>
        <begin position="19"/>
        <end position="531"/>
    </location>
</feature>
<feature type="domain" description="Cathepsin propeptide inhibitor" evidence="10">
    <location>
        <begin position="226"/>
        <end position="284"/>
    </location>
</feature>
<dbReference type="PROSITE" id="PS00639">
    <property type="entry name" value="THIOL_PROTEASE_HIS"/>
    <property type="match status" value="1"/>
</dbReference>
<evidence type="ECO:0000256" key="3">
    <source>
        <dbReference type="ARBA" id="ARBA00022670"/>
    </source>
</evidence>
<feature type="signal peptide" evidence="8">
    <location>
        <begin position="1"/>
        <end position="18"/>
    </location>
</feature>
<protein>
    <submittedName>
        <fullName evidence="11">Counting factor associated protein</fullName>
    </submittedName>
</protein>
<evidence type="ECO:0000259" key="9">
    <source>
        <dbReference type="SMART" id="SM00645"/>
    </source>
</evidence>
<evidence type="ECO:0000313" key="11">
    <source>
        <dbReference type="EMBL" id="KYR00368.1"/>
    </source>
</evidence>
<gene>
    <name evidence="11" type="ORF">DLAC_03113</name>
</gene>
<evidence type="ECO:0000256" key="6">
    <source>
        <dbReference type="ARBA" id="ARBA00023157"/>
    </source>
</evidence>
<dbReference type="GO" id="GO:0008234">
    <property type="term" value="F:cysteine-type peptidase activity"/>
    <property type="evidence" value="ECO:0007669"/>
    <property type="project" value="UniProtKB-KW"/>
</dbReference>
<name>A0A152A2A0_TIELA</name>
<evidence type="ECO:0000256" key="4">
    <source>
        <dbReference type="ARBA" id="ARBA00022801"/>
    </source>
</evidence>
<evidence type="ECO:0000256" key="2">
    <source>
        <dbReference type="ARBA" id="ARBA00008455"/>
    </source>
</evidence>
<dbReference type="Pfam" id="PF08246">
    <property type="entry name" value="Inhibitor_I29"/>
    <property type="match status" value="1"/>
</dbReference>
<dbReference type="PROSITE" id="PS00139">
    <property type="entry name" value="THIOL_PROTEASE_CYS"/>
    <property type="match status" value="1"/>
</dbReference>
<keyword evidence="7" id="KW-0458">Lysosome</keyword>
<accession>A0A152A2A0</accession>
<dbReference type="Gene3D" id="3.90.70.10">
    <property type="entry name" value="Cysteine proteinases"/>
    <property type="match status" value="1"/>
</dbReference>
<dbReference type="GO" id="GO:0006508">
    <property type="term" value="P:proteolysis"/>
    <property type="evidence" value="ECO:0007669"/>
    <property type="project" value="UniProtKB-KW"/>
</dbReference>
<dbReference type="GO" id="GO:0005764">
    <property type="term" value="C:lysosome"/>
    <property type="evidence" value="ECO:0007669"/>
    <property type="project" value="UniProtKB-SubCell"/>
</dbReference>
<dbReference type="SMART" id="SM00645">
    <property type="entry name" value="Pept_C1"/>
    <property type="match status" value="1"/>
</dbReference>